<evidence type="ECO:0000256" key="11">
    <source>
        <dbReference type="ARBA" id="ARBA00066744"/>
    </source>
</evidence>
<comment type="similarity">
    <text evidence="10">Belongs to the GTP-binding elongation factor family. LepA subfamily.</text>
</comment>
<gene>
    <name evidence="12" type="primary">lepA</name>
    <name evidence="14" type="ORF">A3C17_01605</name>
</gene>
<dbReference type="SUPFAM" id="SSF54980">
    <property type="entry name" value="EF-G C-terminal domain-like"/>
    <property type="match status" value="2"/>
</dbReference>
<sequence>MQQHIRNFCIIAHIDHGKSTLADRLLELTGTIDKRQLKEQTLDTMELEQERGITIKLQPARMRHTVDGQVYTLNLIDTPGHVDFSYEVSRSLAAVEGCLLLVDATQGVQAQTLANLYLAMDYGLEVIPVLNKIDLPAADVEARGTELMQLIGCKREEILAVSGKTGEGVPALLDAIVAHIPVPKGDSNAPTRALIFDSLYDDYQGVIAYVRVVDGALKTRDALHFMATGADGMVTELGHLLPSRAEDADLSTGQIGYVVTGLKELSSCHVGDTVTIAGSVAKALPGYRVVVPMVFAGIFPKDGGDAEELREAMERLMLSDASISVEPERSAALGVGFRCGLLGMLHLEIVQERLKRESGVEVVVTTPSVAYRVRKTNGTEMRVTSPQDLPDPSHIESIFEPWVRTDIVVPSVYVGAVMSLVQDRGGLYKTTEYLDAKRALLHYELPLSAVIVDFHDALKTVTSGYGSLNYELLDEREASIVRLDILVAEDPVEALATFVYRDKAHQVGKRIVHALMEEIPRQQFVVKIQAAVGGKIVAGDKLSALRKDVTAKLYGGDVTRKRKLLEKQKKGKKRMAAMGHGRVEIPSKAYLRVLKQG</sequence>
<comment type="subcellular location">
    <subcellularLocation>
        <location evidence="12">Cell membrane</location>
        <topology evidence="12">Peripheral membrane protein</topology>
        <orientation evidence="12">Cytoplasmic side</orientation>
    </subcellularLocation>
</comment>
<evidence type="ECO:0000256" key="2">
    <source>
        <dbReference type="ARBA" id="ARBA00022475"/>
    </source>
</evidence>
<feature type="binding site" evidence="12">
    <location>
        <begin position="131"/>
        <end position="134"/>
    </location>
    <ligand>
        <name>GTP</name>
        <dbReference type="ChEBI" id="CHEBI:37565"/>
    </ligand>
</feature>
<evidence type="ECO:0000256" key="10">
    <source>
        <dbReference type="ARBA" id="ARBA00061052"/>
    </source>
</evidence>
<evidence type="ECO:0000256" key="7">
    <source>
        <dbReference type="ARBA" id="ARBA00023136"/>
    </source>
</evidence>
<dbReference type="FunFam" id="2.40.30.10:FF:000015">
    <property type="entry name" value="Translation factor GUF1, mitochondrial"/>
    <property type="match status" value="1"/>
</dbReference>
<evidence type="ECO:0000256" key="5">
    <source>
        <dbReference type="ARBA" id="ARBA00022917"/>
    </source>
</evidence>
<dbReference type="InterPro" id="IPR006297">
    <property type="entry name" value="EF-4"/>
</dbReference>
<dbReference type="FunFam" id="3.30.70.240:FF:000007">
    <property type="entry name" value="Translation factor GUF1, mitochondrial"/>
    <property type="match status" value="1"/>
</dbReference>
<dbReference type="PRINTS" id="PR00315">
    <property type="entry name" value="ELONGATNFCT"/>
</dbReference>
<dbReference type="InterPro" id="IPR035654">
    <property type="entry name" value="LepA_IV"/>
</dbReference>
<dbReference type="InterPro" id="IPR038363">
    <property type="entry name" value="LepA_C_sf"/>
</dbReference>
<keyword evidence="3 12" id="KW-0547">Nucleotide-binding</keyword>
<keyword evidence="5 12" id="KW-0648">Protein biosynthesis</keyword>
<evidence type="ECO:0000313" key="14">
    <source>
        <dbReference type="EMBL" id="OGL71522.1"/>
    </source>
</evidence>
<dbReference type="Gene3D" id="3.30.70.870">
    <property type="entry name" value="Elongation Factor G (Translational Gtpase), domain 3"/>
    <property type="match status" value="1"/>
</dbReference>
<dbReference type="FunFam" id="3.30.70.870:FF:000004">
    <property type="entry name" value="Translation factor GUF1, mitochondrial"/>
    <property type="match status" value="1"/>
</dbReference>
<dbReference type="GO" id="GO:0043022">
    <property type="term" value="F:ribosome binding"/>
    <property type="evidence" value="ECO:0007669"/>
    <property type="project" value="UniProtKB-UniRule"/>
</dbReference>
<dbReference type="Pfam" id="PF00009">
    <property type="entry name" value="GTP_EFTU"/>
    <property type="match status" value="1"/>
</dbReference>
<evidence type="ECO:0000256" key="4">
    <source>
        <dbReference type="ARBA" id="ARBA00022801"/>
    </source>
</evidence>
<evidence type="ECO:0000256" key="3">
    <source>
        <dbReference type="ARBA" id="ARBA00022741"/>
    </source>
</evidence>
<comment type="catalytic activity">
    <reaction evidence="8 12">
        <text>GTP + H2O = GDP + phosphate + H(+)</text>
        <dbReference type="Rhea" id="RHEA:19669"/>
        <dbReference type="ChEBI" id="CHEBI:15377"/>
        <dbReference type="ChEBI" id="CHEBI:15378"/>
        <dbReference type="ChEBI" id="CHEBI:37565"/>
        <dbReference type="ChEBI" id="CHEBI:43474"/>
        <dbReference type="ChEBI" id="CHEBI:58189"/>
        <dbReference type="EC" id="3.6.5.n1"/>
    </reaction>
</comment>
<dbReference type="InterPro" id="IPR013842">
    <property type="entry name" value="LepA_CTD"/>
</dbReference>
<comment type="similarity">
    <text evidence="1 12">Belongs to the TRAFAC class translation factor GTPase superfamily. Classic translation factor GTPase family. LepA subfamily.</text>
</comment>
<evidence type="ECO:0000256" key="8">
    <source>
        <dbReference type="ARBA" id="ARBA00050293"/>
    </source>
</evidence>
<dbReference type="GO" id="GO:0003746">
    <property type="term" value="F:translation elongation factor activity"/>
    <property type="evidence" value="ECO:0007669"/>
    <property type="project" value="UniProtKB-UniRule"/>
</dbReference>
<dbReference type="InterPro" id="IPR000640">
    <property type="entry name" value="EFG_V-like"/>
</dbReference>
<dbReference type="Proteomes" id="UP000177097">
    <property type="component" value="Unassembled WGS sequence"/>
</dbReference>
<dbReference type="InterPro" id="IPR000795">
    <property type="entry name" value="T_Tr_GTP-bd_dom"/>
</dbReference>
<feature type="binding site" evidence="12">
    <location>
        <begin position="15"/>
        <end position="20"/>
    </location>
    <ligand>
        <name>GTP</name>
        <dbReference type="ChEBI" id="CHEBI:37565"/>
    </ligand>
</feature>
<dbReference type="HAMAP" id="MF_00071">
    <property type="entry name" value="LepA"/>
    <property type="match status" value="1"/>
</dbReference>
<dbReference type="AlphaFoldDB" id="A0A1F7TZW8"/>
<keyword evidence="14" id="KW-0251">Elongation factor</keyword>
<evidence type="ECO:0000256" key="1">
    <source>
        <dbReference type="ARBA" id="ARBA00005454"/>
    </source>
</evidence>
<evidence type="ECO:0000256" key="9">
    <source>
        <dbReference type="ARBA" id="ARBA00057626"/>
    </source>
</evidence>
<dbReference type="PROSITE" id="PS51722">
    <property type="entry name" value="G_TR_2"/>
    <property type="match status" value="1"/>
</dbReference>
<dbReference type="GO" id="GO:0005525">
    <property type="term" value="F:GTP binding"/>
    <property type="evidence" value="ECO:0007669"/>
    <property type="project" value="UniProtKB-UniRule"/>
</dbReference>
<reference evidence="14 15" key="1">
    <citation type="journal article" date="2016" name="Nat. Commun.">
        <title>Thousands of microbial genomes shed light on interconnected biogeochemical processes in an aquifer system.</title>
        <authorList>
            <person name="Anantharaman K."/>
            <person name="Brown C.T."/>
            <person name="Hug L.A."/>
            <person name="Sharon I."/>
            <person name="Castelle C.J."/>
            <person name="Probst A.J."/>
            <person name="Thomas B.C."/>
            <person name="Singh A."/>
            <person name="Wilkins M.J."/>
            <person name="Karaoz U."/>
            <person name="Brodie E.L."/>
            <person name="Williams K.H."/>
            <person name="Hubbard S.S."/>
            <person name="Banfield J.F."/>
        </authorList>
    </citation>
    <scope>NUCLEOTIDE SEQUENCE [LARGE SCALE GENOMIC DNA]</scope>
</reference>
<dbReference type="PANTHER" id="PTHR43512:SF4">
    <property type="entry name" value="TRANSLATION FACTOR GUF1 HOMOLOG, CHLOROPLASTIC"/>
    <property type="match status" value="1"/>
</dbReference>
<feature type="domain" description="Tr-type G" evidence="13">
    <location>
        <begin position="3"/>
        <end position="184"/>
    </location>
</feature>
<organism evidence="14 15">
    <name type="scientific">Candidatus Uhrbacteria bacterium RIFCSPHIGHO2_02_FULL_53_13</name>
    <dbReference type="NCBI Taxonomy" id="1802389"/>
    <lineage>
        <taxon>Bacteria</taxon>
        <taxon>Candidatus Uhriibacteriota</taxon>
    </lineage>
</organism>
<dbReference type="InterPro" id="IPR004161">
    <property type="entry name" value="EFTu-like_2"/>
</dbReference>
<proteinExistence type="inferred from homology"/>
<dbReference type="PANTHER" id="PTHR43512">
    <property type="entry name" value="TRANSLATION FACTOR GUF1-RELATED"/>
    <property type="match status" value="1"/>
</dbReference>
<evidence type="ECO:0000313" key="15">
    <source>
        <dbReference type="Proteomes" id="UP000177097"/>
    </source>
</evidence>
<dbReference type="Gene3D" id="3.40.50.300">
    <property type="entry name" value="P-loop containing nucleotide triphosphate hydrolases"/>
    <property type="match status" value="1"/>
</dbReference>
<dbReference type="EC" id="3.6.5.n1" evidence="11 12"/>
<dbReference type="FunFam" id="3.40.50.300:FF:000078">
    <property type="entry name" value="Elongation factor 4"/>
    <property type="match status" value="1"/>
</dbReference>
<name>A0A1F7TZW8_9BACT</name>
<comment type="function">
    <text evidence="9 12">Required for accurate and efficient protein synthesis under certain stress conditions. May act as a fidelity factor of the translation reaction, by catalyzing a one-codon backward translocation of tRNAs on improperly translocated ribosomes. Back-translocation proceeds from a post-translocation (POST) complex to a pre-translocation (PRE) complex, thus giving elongation factor G a second chance to translocate the tRNAs correctly. Binds to ribosomes in a GTP-dependent manner.</text>
</comment>
<dbReference type="InterPro" id="IPR027417">
    <property type="entry name" value="P-loop_NTPase"/>
</dbReference>
<dbReference type="EMBL" id="MGDX01000011">
    <property type="protein sequence ID" value="OGL71522.1"/>
    <property type="molecule type" value="Genomic_DNA"/>
</dbReference>
<dbReference type="Gene3D" id="2.40.30.10">
    <property type="entry name" value="Translation factors"/>
    <property type="match status" value="1"/>
</dbReference>
<evidence type="ECO:0000259" key="13">
    <source>
        <dbReference type="PROSITE" id="PS51722"/>
    </source>
</evidence>
<dbReference type="Pfam" id="PF00679">
    <property type="entry name" value="EFG_C"/>
    <property type="match status" value="1"/>
</dbReference>
<dbReference type="Gene3D" id="3.30.70.240">
    <property type="match status" value="1"/>
</dbReference>
<comment type="caution">
    <text evidence="14">The sequence shown here is derived from an EMBL/GenBank/DDBJ whole genome shotgun (WGS) entry which is preliminary data.</text>
</comment>
<dbReference type="CDD" id="cd01890">
    <property type="entry name" value="LepA"/>
    <property type="match status" value="1"/>
</dbReference>
<keyword evidence="4 12" id="KW-0378">Hydrolase</keyword>
<dbReference type="SUPFAM" id="SSF52540">
    <property type="entry name" value="P-loop containing nucleoside triphosphate hydrolases"/>
    <property type="match status" value="1"/>
</dbReference>
<keyword evidence="7 12" id="KW-0472">Membrane</keyword>
<dbReference type="STRING" id="1802389.A3C17_01605"/>
<dbReference type="Pfam" id="PF14492">
    <property type="entry name" value="EFG_III"/>
    <property type="match status" value="1"/>
</dbReference>
<dbReference type="CDD" id="cd16260">
    <property type="entry name" value="EF4_III"/>
    <property type="match status" value="1"/>
</dbReference>
<dbReference type="FunFam" id="3.30.70.2570:FF:000001">
    <property type="entry name" value="Translation factor GUF1, mitochondrial"/>
    <property type="match status" value="1"/>
</dbReference>
<dbReference type="InterPro" id="IPR035647">
    <property type="entry name" value="EFG_III/V"/>
</dbReference>
<dbReference type="Pfam" id="PF03144">
    <property type="entry name" value="GTP_EFTU_D2"/>
    <property type="match status" value="1"/>
</dbReference>
<evidence type="ECO:0000256" key="6">
    <source>
        <dbReference type="ARBA" id="ARBA00023134"/>
    </source>
</evidence>
<dbReference type="NCBIfam" id="TIGR01393">
    <property type="entry name" value="lepA"/>
    <property type="match status" value="1"/>
</dbReference>
<dbReference type="Gene3D" id="3.30.70.2570">
    <property type="entry name" value="Elongation factor 4, C-terminal domain"/>
    <property type="match status" value="1"/>
</dbReference>
<dbReference type="NCBIfam" id="TIGR00231">
    <property type="entry name" value="small_GTP"/>
    <property type="match status" value="1"/>
</dbReference>
<dbReference type="GO" id="GO:0045727">
    <property type="term" value="P:positive regulation of translation"/>
    <property type="evidence" value="ECO:0007669"/>
    <property type="project" value="UniProtKB-UniRule"/>
</dbReference>
<accession>A0A1F7TZW8</accession>
<dbReference type="InterPro" id="IPR041095">
    <property type="entry name" value="EFG_II"/>
</dbReference>
<dbReference type="Pfam" id="PF06421">
    <property type="entry name" value="LepA_C"/>
    <property type="match status" value="1"/>
</dbReference>
<evidence type="ECO:0000256" key="12">
    <source>
        <dbReference type="HAMAP-Rule" id="MF_00071"/>
    </source>
</evidence>
<keyword evidence="2 12" id="KW-1003">Cell membrane</keyword>
<dbReference type="GO" id="GO:0003924">
    <property type="term" value="F:GTPase activity"/>
    <property type="evidence" value="ECO:0007669"/>
    <property type="project" value="UniProtKB-UniRule"/>
</dbReference>
<dbReference type="CDD" id="cd03709">
    <property type="entry name" value="lepA_C"/>
    <property type="match status" value="1"/>
</dbReference>
<dbReference type="GO" id="GO:0005886">
    <property type="term" value="C:plasma membrane"/>
    <property type="evidence" value="ECO:0007669"/>
    <property type="project" value="UniProtKB-SubCell"/>
</dbReference>
<protein>
    <recommendedName>
        <fullName evidence="11 12">Elongation factor 4</fullName>
        <shortName evidence="12">EF-4</shortName>
        <ecNumber evidence="11 12">3.6.5.n1</ecNumber>
    </recommendedName>
    <alternativeName>
        <fullName evidence="12">Ribosomal back-translocase LepA</fullName>
    </alternativeName>
</protein>
<keyword evidence="6 12" id="KW-0342">GTP-binding</keyword>
<dbReference type="InterPro" id="IPR005225">
    <property type="entry name" value="Small_GTP-bd"/>
</dbReference>